<dbReference type="EMBL" id="JAUOTP010000010">
    <property type="protein sequence ID" value="MDO6416308.1"/>
    <property type="molecule type" value="Genomic_DNA"/>
</dbReference>
<feature type="compositionally biased region" description="Basic and acidic residues" evidence="1">
    <location>
        <begin position="17"/>
        <end position="40"/>
    </location>
</feature>
<evidence type="ECO:0000313" key="3">
    <source>
        <dbReference type="Proteomes" id="UP001169764"/>
    </source>
</evidence>
<reference evidence="2" key="1">
    <citation type="submission" date="2023-07" db="EMBL/GenBank/DDBJ databases">
        <authorList>
            <person name="Kim M."/>
        </authorList>
    </citation>
    <scope>NUCLEOTIDE SEQUENCE</scope>
    <source>
        <strain evidence="2">BIUV-7</strain>
    </source>
</reference>
<proteinExistence type="predicted"/>
<organism evidence="2 3">
    <name type="scientific">Sphingomonas natans</name>
    <dbReference type="NCBI Taxonomy" id="3063330"/>
    <lineage>
        <taxon>Bacteria</taxon>
        <taxon>Pseudomonadati</taxon>
        <taxon>Pseudomonadota</taxon>
        <taxon>Alphaproteobacteria</taxon>
        <taxon>Sphingomonadales</taxon>
        <taxon>Sphingomonadaceae</taxon>
        <taxon>Sphingomonas</taxon>
    </lineage>
</organism>
<accession>A0ABT8YEV4</accession>
<protein>
    <submittedName>
        <fullName evidence="2">Uncharacterized protein</fullName>
    </submittedName>
</protein>
<comment type="caution">
    <text evidence="2">The sequence shown here is derived from an EMBL/GenBank/DDBJ whole genome shotgun (WGS) entry which is preliminary data.</text>
</comment>
<dbReference type="RefSeq" id="WP_303545680.1">
    <property type="nucleotide sequence ID" value="NZ_JAUOTP010000010.1"/>
</dbReference>
<name>A0ABT8YEV4_9SPHN</name>
<evidence type="ECO:0000313" key="2">
    <source>
        <dbReference type="EMBL" id="MDO6416308.1"/>
    </source>
</evidence>
<keyword evidence="3" id="KW-1185">Reference proteome</keyword>
<gene>
    <name evidence="2" type="ORF">Q4F19_18120</name>
</gene>
<evidence type="ECO:0000256" key="1">
    <source>
        <dbReference type="SAM" id="MobiDB-lite"/>
    </source>
</evidence>
<sequence>MIPDPKNHVPSEPTSDEQNKDALEKVQEEAAEERKEGGYQ</sequence>
<dbReference type="Proteomes" id="UP001169764">
    <property type="component" value="Unassembled WGS sequence"/>
</dbReference>
<feature type="region of interest" description="Disordered" evidence="1">
    <location>
        <begin position="1"/>
        <end position="40"/>
    </location>
</feature>